<dbReference type="PROSITE" id="PS50178">
    <property type="entry name" value="ZF_FYVE"/>
    <property type="match status" value="1"/>
</dbReference>
<dbReference type="InterPro" id="IPR044769">
    <property type="entry name" value="PIKfyve_PIPKc"/>
</dbReference>
<dbReference type="SMART" id="SM00064">
    <property type="entry name" value="FYVE"/>
    <property type="match status" value="1"/>
</dbReference>
<feature type="compositionally biased region" description="Polar residues" evidence="13">
    <location>
        <begin position="1426"/>
        <end position="1441"/>
    </location>
</feature>
<keyword evidence="4" id="KW-0479">Metal-binding</keyword>
<comment type="catalytic activity">
    <reaction evidence="1">
        <text>a 1,2-diacyl-sn-glycero-3-phospho-(1D-myo-inositol-3-phosphate) + ATP = a 1,2-diacyl-sn-glycero-3-phospho-(1D-myo-inositol-3,5-bisphosphate) + ADP + H(+)</text>
        <dbReference type="Rhea" id="RHEA:13609"/>
        <dbReference type="ChEBI" id="CHEBI:15378"/>
        <dbReference type="ChEBI" id="CHEBI:30616"/>
        <dbReference type="ChEBI" id="CHEBI:57923"/>
        <dbReference type="ChEBI" id="CHEBI:58088"/>
        <dbReference type="ChEBI" id="CHEBI:456216"/>
        <dbReference type="EC" id="2.7.1.150"/>
    </reaction>
</comment>
<dbReference type="PROSITE" id="PS51455">
    <property type="entry name" value="PIPK"/>
    <property type="match status" value="1"/>
</dbReference>
<dbReference type="FunFam" id="3.30.810.10:FF:000001">
    <property type="entry name" value="1-phosphatidylinositol 3-phosphate 5-kinase FAB1"/>
    <property type="match status" value="1"/>
</dbReference>
<evidence type="ECO:0000256" key="2">
    <source>
        <dbReference type="ARBA" id="ARBA00012009"/>
    </source>
</evidence>
<dbReference type="PROSITE" id="PS00518">
    <property type="entry name" value="ZF_RING_1"/>
    <property type="match status" value="1"/>
</dbReference>
<dbReference type="GO" id="GO:0000285">
    <property type="term" value="F:1-phosphatidylinositol-3-phosphate 5-kinase activity"/>
    <property type="evidence" value="ECO:0007669"/>
    <property type="project" value="UniProtKB-EC"/>
</dbReference>
<dbReference type="Proteomes" id="UP000738359">
    <property type="component" value="Unassembled WGS sequence"/>
</dbReference>
<feature type="domain" description="PIPK" evidence="15">
    <location>
        <begin position="1772"/>
        <end position="2088"/>
    </location>
</feature>
<dbReference type="SUPFAM" id="SSF57903">
    <property type="entry name" value="FYVE/PHD zinc finger"/>
    <property type="match status" value="1"/>
</dbReference>
<feature type="compositionally biased region" description="Low complexity" evidence="13">
    <location>
        <begin position="2148"/>
        <end position="2165"/>
    </location>
</feature>
<dbReference type="Gene3D" id="3.50.7.10">
    <property type="entry name" value="GroEL"/>
    <property type="match status" value="1"/>
</dbReference>
<evidence type="ECO:0000256" key="13">
    <source>
        <dbReference type="SAM" id="MobiDB-lite"/>
    </source>
</evidence>
<feature type="region of interest" description="Disordered" evidence="13">
    <location>
        <begin position="1279"/>
        <end position="1442"/>
    </location>
</feature>
<evidence type="ECO:0000313" key="17">
    <source>
        <dbReference type="Proteomes" id="UP000738359"/>
    </source>
</evidence>
<dbReference type="SUPFAM" id="SSF56104">
    <property type="entry name" value="SAICAR synthase-like"/>
    <property type="match status" value="1"/>
</dbReference>
<dbReference type="GO" id="GO:0010008">
    <property type="term" value="C:endosome membrane"/>
    <property type="evidence" value="ECO:0007669"/>
    <property type="project" value="TreeGrafter"/>
</dbReference>
<keyword evidence="7 12" id="KW-0418">Kinase</keyword>
<sequence length="2249" mass="252276">MADHSIVQDDDTASLASLAPPVVSLSPAFGDQQTLKDGRPNDSSGTMTGKSPDGRMVDPTRLNAGDSSASRDYLQYTLGARDASYDSDARSIRSVSSGHQKGNSLTKVIRRLRGEGVNRDYWMADENAKECFGCSASFFILRRKHHCRICGHIFCSKCASKIIPGAKLGYEGNLRVCNYCLDIMQQYEQSETGPTEYAVGSSWSTPTPAAIHGHFPQQIPMSPSISSTHNDGTPLEGIRKFLHAGSNLFLARSRSNTTTGEQVDGSVTPFRRSFAFEEGGLADSVLDPEIAPFMGEDDDDDQDDFWAPESPNTMGFLTLHGSGQGESSDDDEFIEDGPRDKILQKPARIEERRDMFAKDRSPNNRRISVNGTRPNRNLSLSLKTRGLLRSDGSESAKSPMDPRPSSPYSAQPHPQGLLHAGRHSRVSSVAVGVGELNNASVQHMRRLLRQLLKRFEIDNADRWAEVIMKLVRKVSNSIQTLGNMDVMQVVKIKKIPGGTAQDTLYINGVVCTKNLAHKQMSRTIQNPRILILQFALEYQRVENHFISLEPIVSQEREFLTLLVGRIMHLSPHIIVVEKTVSRLALELLLKHKVAVAYNVKPEVTEAIAHSTGAHLIPSVDKLVKAPRLGTCGLFEVKTFVHELIPNKRKSYMFFQDCPGNLFCSLVLRGGSMETLNRIKKVVQLMVWVSYNLKLETSLMNEQFAMTAAVSEQKLAEEERIEMSADPDVSRLQQSLIPYKQTILSASPFVRFNPPFLLTEMIADAERLKKIEASTTPTALRDIGNSKILFAASCANAIMTKSSTGRSQDSGFIEGSYIDISNDFQAKSKAWEEFLSSNIGPPLIAPYTYQNLAFLFSNVCTTTRTTCLGPVVRLIQYYTINTDVTLAQYLDQICWDSNFVCTATSCDRPLRDHQRIYAHGDTKVVITVEPWNSLTTVKRDSIMMWSQCRLCGAETQPVYISDDTQNYSFGKFLELVFYQTGLTCRASLCSHDINRDHIRYFGLDTQRVKIERVPIRLFDINFPPMLVRCKPEFSARTKNQDLDLVRSLITRYWDSVMERIKNCIFDVVQPSKIEAAKQELLEMNRKVVVERKWILQLLQQTYLNSAPTDTLALNMVRIKLYEKAVMWDKTFGDFAREYFNPDRDFRRSTTSKLRRLFDDKEFPAPSDRAHHASLMKDLPMSLDTSDDGGSTSDDQGDPTPSDLPYLGTSPTLKFARPTIEEADVAALANAIETASSQISFPFMEPKVTRRLSMNLMQEFRPKLTQTMTSDSILTVTDEDLNEKTKSKEPPTAPIIPRIPLPVSSRPTTRVTGRMSMGAPPTYDHQHDRKENLYHPRSGLSAASSPSTSHLHPGIASPSGAKERIVISLDRTPLTERPSSASSTSSGKTPFFFNKPRVRRPTETGSSPSTPSHPLSLSSATHQERPHSSGNTSPSTTSVSARKSQYLARTQGGGIPIPTAAHHLSMNSEQRNVVGNRTRSLTQPMPGSNGNARARFMNPQSNHRHGRQMETKPPAIEVFSSVKEAAKEESDDEEEYQSEGEGDEPYQPSRGYTFSLIQTDAMDEALGTEDMFNMETTFTNMRANTAGGGSGIVQSNTGDDNGVLDPVMMMFLGEDDYSTDQQQHHQQHYPGLGNGVFGSAMSSAVGSPPVKSSSVNMTVTGTLSAALAAASKLPQLSEVAEGVERGSLIKTLSNFWQDRNSPNFTPLVYPMQPFEHVFPYSQVIAREDEPSSIVALTLSSPQYVEKLKGIFRGESTDLNNNHDMTAPMSTSGTATPAEESAVAGSIDTLCGNNMAASSASANEGIYDDIQVFDDSLLSERSSHMKFPFLDGSTMLYCKIFYMEQFHALRRAAGCEYSYIQSLARCMKWDATGGKSGSAFLKTRDDRFIMKQLSKVELEAFIKFAPHYFEYMHKAIYHKRPTVLAKIFGFYRVGYKHGALGRSMNMDVLVMENLFYERRNLQVYDLKGSRRNRFVQPSGRQNEVLLDENFIEFMSESPFYIREHAKLQLSESLANDSLFLQRFNIMDYSLLVAVSDKQQELLVGIVDFIRPFTWDKKLESWVKDAVGSREPTIVSPAQYRKRFRSAMNRHLDMVPDRWFDIDSFFGASIAHRPIGRHYYYHQQQHQMYANRVGKAREQEWLYHQQWLLEQEQQKSSQQVHHPTPQPYHQHQHHYHHHHHLQQQQQQQQHPHQGRHGKQQSKNSPERQKHHHSRSSSSAQTAEESGTIGLGVTISSRPASTLTLSKMLSSNTE</sequence>
<dbReference type="FunFam" id="3.30.800.10:FF:000005">
    <property type="entry name" value="1-phosphatidylinositol-3-phosphate 5-kinase (Fab1)"/>
    <property type="match status" value="1"/>
</dbReference>
<dbReference type="OrthoDB" id="158357at2759"/>
<feature type="compositionally biased region" description="Acidic residues" evidence="13">
    <location>
        <begin position="1527"/>
        <end position="1542"/>
    </location>
</feature>
<dbReference type="GO" id="GO:0046854">
    <property type="term" value="P:phosphatidylinositol phosphate biosynthetic process"/>
    <property type="evidence" value="ECO:0007669"/>
    <property type="project" value="TreeGrafter"/>
</dbReference>
<reference evidence="16" key="1">
    <citation type="journal article" date="2020" name="Fungal Divers.">
        <title>Resolving the Mortierellaceae phylogeny through synthesis of multi-gene phylogenetics and phylogenomics.</title>
        <authorList>
            <person name="Vandepol N."/>
            <person name="Liber J."/>
            <person name="Desiro A."/>
            <person name="Na H."/>
            <person name="Kennedy M."/>
            <person name="Barry K."/>
            <person name="Grigoriev I.V."/>
            <person name="Miller A.N."/>
            <person name="O'Donnell K."/>
            <person name="Stajich J.E."/>
            <person name="Bonito G."/>
        </authorList>
    </citation>
    <scope>NUCLEOTIDE SEQUENCE</scope>
    <source>
        <strain evidence="16">CK1249</strain>
    </source>
</reference>
<feature type="compositionally biased region" description="Polar residues" evidence="13">
    <location>
        <begin position="2229"/>
        <end position="2249"/>
    </location>
</feature>
<feature type="region of interest" description="Disordered" evidence="13">
    <location>
        <begin position="295"/>
        <end position="418"/>
    </location>
</feature>
<protein>
    <recommendedName>
        <fullName evidence="2">1-phosphatidylinositol-3-phosphate 5-kinase</fullName>
        <ecNumber evidence="2">2.7.1.150</ecNumber>
    </recommendedName>
    <alternativeName>
        <fullName evidence="10">Type III PIP kinase</fullName>
    </alternativeName>
</protein>
<evidence type="ECO:0000256" key="6">
    <source>
        <dbReference type="ARBA" id="ARBA00022771"/>
    </source>
</evidence>
<evidence type="ECO:0000256" key="1">
    <source>
        <dbReference type="ARBA" id="ARBA00000768"/>
    </source>
</evidence>
<gene>
    <name evidence="16" type="primary">FAB1</name>
    <name evidence="16" type="ORF">BGZ70_008456</name>
</gene>
<evidence type="ECO:0000256" key="3">
    <source>
        <dbReference type="ARBA" id="ARBA00022679"/>
    </source>
</evidence>
<dbReference type="GO" id="GO:0008270">
    <property type="term" value="F:zinc ion binding"/>
    <property type="evidence" value="ECO:0007669"/>
    <property type="project" value="UniProtKB-KW"/>
</dbReference>
<feature type="compositionally biased region" description="Basic and acidic residues" evidence="13">
    <location>
        <begin position="1322"/>
        <end position="1332"/>
    </location>
</feature>
<feature type="region of interest" description="Disordered" evidence="13">
    <location>
        <begin position="1178"/>
        <end position="1209"/>
    </location>
</feature>
<keyword evidence="8" id="KW-0862">Zinc</keyword>
<dbReference type="InterPro" id="IPR017455">
    <property type="entry name" value="Znf_FYVE-rel"/>
</dbReference>
<dbReference type="InterPro" id="IPR027409">
    <property type="entry name" value="GroEL-like_apical_dom_sf"/>
</dbReference>
<feature type="region of interest" description="Disordered" evidence="13">
    <location>
        <begin position="1522"/>
        <end position="1547"/>
    </location>
</feature>
<dbReference type="CDD" id="cd03334">
    <property type="entry name" value="Fab1_TCP"/>
    <property type="match status" value="1"/>
</dbReference>
<dbReference type="Gene3D" id="3.30.810.10">
    <property type="entry name" value="2-Layer Sandwich"/>
    <property type="match status" value="1"/>
</dbReference>
<feature type="region of interest" description="Disordered" evidence="13">
    <location>
        <begin position="2148"/>
        <end position="2249"/>
    </location>
</feature>
<dbReference type="SUPFAM" id="SSF52029">
    <property type="entry name" value="GroEL apical domain-like"/>
    <property type="match status" value="1"/>
</dbReference>
<dbReference type="InterPro" id="IPR013083">
    <property type="entry name" value="Znf_RING/FYVE/PHD"/>
</dbReference>
<feature type="compositionally biased region" description="Acidic residues" evidence="13">
    <location>
        <begin position="295"/>
        <end position="306"/>
    </location>
</feature>
<evidence type="ECO:0000256" key="7">
    <source>
        <dbReference type="ARBA" id="ARBA00022777"/>
    </source>
</evidence>
<dbReference type="InterPro" id="IPR017907">
    <property type="entry name" value="Znf_RING_CS"/>
</dbReference>
<evidence type="ECO:0000256" key="12">
    <source>
        <dbReference type="PROSITE-ProRule" id="PRU00781"/>
    </source>
</evidence>
<evidence type="ECO:0000256" key="4">
    <source>
        <dbReference type="ARBA" id="ARBA00022723"/>
    </source>
</evidence>
<dbReference type="GO" id="GO:0000329">
    <property type="term" value="C:fungal-type vacuole membrane"/>
    <property type="evidence" value="ECO:0007669"/>
    <property type="project" value="TreeGrafter"/>
</dbReference>
<feature type="compositionally biased region" description="Low complexity" evidence="13">
    <location>
        <begin position="1336"/>
        <end position="1351"/>
    </location>
</feature>
<dbReference type="InterPro" id="IPR011011">
    <property type="entry name" value="Znf_FYVE_PHD"/>
</dbReference>
<feature type="compositionally biased region" description="Basic residues" evidence="13">
    <location>
        <begin position="2166"/>
        <end position="2177"/>
    </location>
</feature>
<keyword evidence="6 11" id="KW-0863">Zinc-finger</keyword>
<feature type="compositionally biased region" description="Pro residues" evidence="13">
    <location>
        <begin position="1289"/>
        <end position="1298"/>
    </location>
</feature>
<dbReference type="GO" id="GO:0005524">
    <property type="term" value="F:ATP binding"/>
    <property type="evidence" value="ECO:0007669"/>
    <property type="project" value="UniProtKB-UniRule"/>
</dbReference>
<accession>A0A9P6M0U1</accession>
<dbReference type="PANTHER" id="PTHR45748:SF7">
    <property type="entry name" value="1-PHOSPHATIDYLINOSITOL 3-PHOSPHATE 5-KINASE-RELATED"/>
    <property type="match status" value="1"/>
</dbReference>
<keyword evidence="5 12" id="KW-0547">Nucleotide-binding</keyword>
<feature type="compositionally biased region" description="Low complexity" evidence="13">
    <location>
        <begin position="1186"/>
        <end position="1198"/>
    </location>
</feature>
<evidence type="ECO:0000259" key="15">
    <source>
        <dbReference type="PROSITE" id="PS51455"/>
    </source>
</evidence>
<dbReference type="Gene3D" id="3.30.800.10">
    <property type="entry name" value="Phosphatidylinositol Phosphate Kinase II Beta"/>
    <property type="match status" value="1"/>
</dbReference>
<name>A0A9P6M0U1_MORAP</name>
<proteinExistence type="predicted"/>
<dbReference type="PANTHER" id="PTHR45748">
    <property type="entry name" value="1-PHOSPHATIDYLINOSITOL 3-PHOSPHATE 5-KINASE-RELATED"/>
    <property type="match status" value="1"/>
</dbReference>
<keyword evidence="3 12" id="KW-0808">Transferase</keyword>
<evidence type="ECO:0000256" key="8">
    <source>
        <dbReference type="ARBA" id="ARBA00022833"/>
    </source>
</evidence>
<keyword evidence="9 12" id="KW-0067">ATP-binding</keyword>
<dbReference type="EMBL" id="JAAAHY010000608">
    <property type="protein sequence ID" value="KAF9960868.1"/>
    <property type="molecule type" value="Genomic_DNA"/>
</dbReference>
<dbReference type="Pfam" id="PF00118">
    <property type="entry name" value="Cpn60_TCP1"/>
    <property type="match status" value="1"/>
</dbReference>
<dbReference type="CDD" id="cd15725">
    <property type="entry name" value="FYVE_PIKfyve_Fab1"/>
    <property type="match status" value="1"/>
</dbReference>
<dbReference type="EC" id="2.7.1.150" evidence="2"/>
<dbReference type="InterPro" id="IPR027483">
    <property type="entry name" value="PInositol-4-P-4/5-kinase_C_sf"/>
</dbReference>
<evidence type="ECO:0000256" key="10">
    <source>
        <dbReference type="ARBA" id="ARBA00075294"/>
    </source>
</evidence>
<dbReference type="CDD" id="cd17300">
    <property type="entry name" value="PIPKc_PIKfyve"/>
    <property type="match status" value="1"/>
</dbReference>
<evidence type="ECO:0000259" key="14">
    <source>
        <dbReference type="PROSITE" id="PS50178"/>
    </source>
</evidence>
<feature type="domain" description="FYVE-type" evidence="14">
    <location>
        <begin position="125"/>
        <end position="185"/>
    </location>
</feature>
<feature type="region of interest" description="Disordered" evidence="13">
    <location>
        <begin position="24"/>
        <end position="68"/>
    </location>
</feature>
<feature type="compositionally biased region" description="Low complexity" evidence="13">
    <location>
        <begin position="2178"/>
        <end position="2187"/>
    </location>
</feature>
<dbReference type="InterPro" id="IPR027484">
    <property type="entry name" value="PInositol-4-P-5-kinase_N"/>
</dbReference>
<evidence type="ECO:0000256" key="11">
    <source>
        <dbReference type="PROSITE-ProRule" id="PRU00091"/>
    </source>
</evidence>
<feature type="compositionally biased region" description="Low complexity" evidence="13">
    <location>
        <begin position="1401"/>
        <end position="1419"/>
    </location>
</feature>
<evidence type="ECO:0000256" key="5">
    <source>
        <dbReference type="ARBA" id="ARBA00022741"/>
    </source>
</evidence>
<dbReference type="SMART" id="SM00330">
    <property type="entry name" value="PIPKc"/>
    <property type="match status" value="1"/>
</dbReference>
<feature type="compositionally biased region" description="Polar residues" evidence="13">
    <location>
        <begin position="364"/>
        <end position="382"/>
    </location>
</feature>
<evidence type="ECO:0000313" key="16">
    <source>
        <dbReference type="EMBL" id="KAF9960868.1"/>
    </source>
</evidence>
<organism evidence="16 17">
    <name type="scientific">Mortierella alpina</name>
    <name type="common">Oleaginous fungus</name>
    <name type="synonym">Mortierella renispora</name>
    <dbReference type="NCBI Taxonomy" id="64518"/>
    <lineage>
        <taxon>Eukaryota</taxon>
        <taxon>Fungi</taxon>
        <taxon>Fungi incertae sedis</taxon>
        <taxon>Mucoromycota</taxon>
        <taxon>Mortierellomycotina</taxon>
        <taxon>Mortierellomycetes</taxon>
        <taxon>Mortierellales</taxon>
        <taxon>Mortierellaceae</taxon>
        <taxon>Mortierella</taxon>
    </lineage>
</organism>
<keyword evidence="17" id="KW-1185">Reference proteome</keyword>
<dbReference type="InterPro" id="IPR002498">
    <property type="entry name" value="PInositol-4-P-4/5-kinase_core"/>
</dbReference>
<dbReference type="InterPro" id="IPR000306">
    <property type="entry name" value="Znf_FYVE"/>
</dbReference>
<dbReference type="FunFam" id="3.50.7.10:FF:000007">
    <property type="entry name" value="1-phosphatidylinositol 3-phosphate 5-kinase isoform X1"/>
    <property type="match status" value="1"/>
</dbReference>
<dbReference type="Pfam" id="PF01504">
    <property type="entry name" value="PIP5K"/>
    <property type="match status" value="1"/>
</dbReference>
<dbReference type="InterPro" id="IPR002423">
    <property type="entry name" value="Cpn60/GroEL/TCP-1"/>
</dbReference>
<feature type="compositionally biased region" description="Basic and acidic residues" evidence="13">
    <location>
        <begin position="336"/>
        <end position="362"/>
    </location>
</feature>
<dbReference type="Pfam" id="PF01363">
    <property type="entry name" value="FYVE"/>
    <property type="match status" value="1"/>
</dbReference>
<comment type="caution">
    <text evidence="16">The sequence shown here is derived from an EMBL/GenBank/DDBJ whole genome shotgun (WGS) entry which is preliminary data.</text>
</comment>
<dbReference type="Gene3D" id="3.30.40.10">
    <property type="entry name" value="Zinc/RING finger domain, C3HC4 (zinc finger)"/>
    <property type="match status" value="1"/>
</dbReference>
<evidence type="ECO:0000256" key="9">
    <source>
        <dbReference type="ARBA" id="ARBA00022840"/>
    </source>
</evidence>